<feature type="transmembrane region" description="Helical" evidence="1">
    <location>
        <begin position="36"/>
        <end position="53"/>
    </location>
</feature>
<keyword evidence="1" id="KW-1133">Transmembrane helix</keyword>
<evidence type="ECO:0000313" key="2">
    <source>
        <dbReference type="EMBL" id="CAB4122052.1"/>
    </source>
</evidence>
<organism evidence="2">
    <name type="scientific">uncultured Caudovirales phage</name>
    <dbReference type="NCBI Taxonomy" id="2100421"/>
    <lineage>
        <taxon>Viruses</taxon>
        <taxon>Duplodnaviria</taxon>
        <taxon>Heunggongvirae</taxon>
        <taxon>Uroviricota</taxon>
        <taxon>Caudoviricetes</taxon>
        <taxon>Peduoviridae</taxon>
        <taxon>Maltschvirus</taxon>
        <taxon>Maltschvirus maltsch</taxon>
    </lineage>
</organism>
<gene>
    <name evidence="2" type="ORF">UFOVP27_45</name>
</gene>
<name>A0A6J5KLP7_9CAUD</name>
<keyword evidence="1" id="KW-0812">Transmembrane</keyword>
<accession>A0A6J5KLP7</accession>
<keyword evidence="1" id="KW-0472">Membrane</keyword>
<dbReference type="EMBL" id="LR796157">
    <property type="protein sequence ID" value="CAB4122052.1"/>
    <property type="molecule type" value="Genomic_DNA"/>
</dbReference>
<reference evidence="2" key="1">
    <citation type="submission" date="2020-04" db="EMBL/GenBank/DDBJ databases">
        <authorList>
            <person name="Chiriac C."/>
            <person name="Salcher M."/>
            <person name="Ghai R."/>
            <person name="Kavagutti S V."/>
        </authorList>
    </citation>
    <scope>NUCLEOTIDE SEQUENCE</scope>
</reference>
<sequence length="58" mass="6189">MNLSDKAKNHIEHYAYAVAVAGVAIYQTGNHDVKKVAWAALVAVLGPVLKAAVDKMRA</sequence>
<evidence type="ECO:0000256" key="1">
    <source>
        <dbReference type="SAM" id="Phobius"/>
    </source>
</evidence>
<protein>
    <submittedName>
        <fullName evidence="2">Uncharacterized protein</fullName>
    </submittedName>
</protein>
<proteinExistence type="predicted"/>